<dbReference type="InterPro" id="IPR000189">
    <property type="entry name" value="Transglyc_AS"/>
</dbReference>
<evidence type="ECO:0000313" key="7">
    <source>
        <dbReference type="Proteomes" id="UP000199534"/>
    </source>
</evidence>
<dbReference type="GO" id="GO:0000270">
    <property type="term" value="P:peptidoglycan metabolic process"/>
    <property type="evidence" value="ECO:0007669"/>
    <property type="project" value="InterPro"/>
</dbReference>
<sequence>MVAFLHSSITKRVLSSLFLCALVLFGCGETIEHTEQVEIRDLAEIQNSGELRALVAYSATSYFLYRGNPMGYEYELLERLAESMDLNLKIVIAQDLDEMLDILQRGEVDLVAHGLAITGERKQQVAFADYLYLTRQVLVQRKPDNWRRLTRDEIREKLIQDPVELIGDTLSLRANSSYMDRVENLMREIGGEIEIDTLKGSLTTDEIIQMVVDKKIKYSFADQNLARINASQYPLLDVSVPVSFSQRIAWAFSKESPEFLNYVNQWLAAEKKRTDFYVIYNKYFKNRRSFARRADSPFYSLNEGKISPYDETIRQEARRLGWDWRLLAAVVYQESRFDPEANSWTGASGLMQLMPSTAEDLGVDQREDPVASLKAGSTYLKQLYGRFEEVSDSLQRIKFTLASYNCGYEHVEDARRLAAVKGLDRNKWDRSVDSMLLALRSPSNYHHEVVRYGYVRGEEPYRYVNQIFNRFEHYRSLSR</sequence>
<dbReference type="PROSITE" id="PS00922">
    <property type="entry name" value="TRANSGLYCOSYLASE"/>
    <property type="match status" value="1"/>
</dbReference>
<accession>A0A1I6G3Z7</accession>
<name>A0A1I6G3Z7_9FLAO</name>
<dbReference type="EMBL" id="FOYQ01000001">
    <property type="protein sequence ID" value="SFR36909.1"/>
    <property type="molecule type" value="Genomic_DNA"/>
</dbReference>
<dbReference type="GO" id="GO:0009279">
    <property type="term" value="C:cell outer membrane"/>
    <property type="evidence" value="ECO:0007669"/>
    <property type="project" value="UniProtKB-SubCell"/>
</dbReference>
<organism evidence="6 7">
    <name type="scientific">Robiginitalea myxolifaciens</name>
    <dbReference type="NCBI Taxonomy" id="400055"/>
    <lineage>
        <taxon>Bacteria</taxon>
        <taxon>Pseudomonadati</taxon>
        <taxon>Bacteroidota</taxon>
        <taxon>Flavobacteriia</taxon>
        <taxon>Flavobacteriales</taxon>
        <taxon>Flavobacteriaceae</taxon>
        <taxon>Robiginitalea</taxon>
    </lineage>
</organism>
<keyword evidence="4" id="KW-0998">Cell outer membrane</keyword>
<protein>
    <submittedName>
        <fullName evidence="6">Membrane-bound lytic murein transglycosylase F</fullName>
    </submittedName>
</protein>
<dbReference type="CDD" id="cd13403">
    <property type="entry name" value="MLTF-like"/>
    <property type="match status" value="1"/>
</dbReference>
<dbReference type="GO" id="GO:0008933">
    <property type="term" value="F:peptidoglycan lytic transglycosylase activity"/>
    <property type="evidence" value="ECO:0007669"/>
    <property type="project" value="InterPro"/>
</dbReference>
<keyword evidence="4" id="KW-0472">Membrane</keyword>
<dbReference type="AlphaFoldDB" id="A0A1I6G3Z7"/>
<feature type="domain" description="Solute-binding protein family 3/N-terminal" evidence="5">
    <location>
        <begin position="50"/>
        <end position="287"/>
    </location>
</feature>
<keyword evidence="7" id="KW-1185">Reference proteome</keyword>
<dbReference type="Proteomes" id="UP000199534">
    <property type="component" value="Unassembled WGS sequence"/>
</dbReference>
<proteinExistence type="inferred from homology"/>
<dbReference type="Pfam" id="PF01464">
    <property type="entry name" value="SLT"/>
    <property type="match status" value="1"/>
</dbReference>
<reference evidence="6 7" key="1">
    <citation type="submission" date="2016-10" db="EMBL/GenBank/DDBJ databases">
        <authorList>
            <person name="de Groot N.N."/>
        </authorList>
    </citation>
    <scope>NUCLEOTIDE SEQUENCE [LARGE SCALE GENOMIC DNA]</scope>
    <source>
        <strain evidence="6 7">DSM 21019</strain>
    </source>
</reference>
<dbReference type="STRING" id="400055.SAMN04490243_1202"/>
<dbReference type="InterPro" id="IPR008258">
    <property type="entry name" value="Transglycosylase_SLT_dom_1"/>
</dbReference>
<dbReference type="Pfam" id="PF00497">
    <property type="entry name" value="SBP_bac_3"/>
    <property type="match status" value="1"/>
</dbReference>
<evidence type="ECO:0000256" key="4">
    <source>
        <dbReference type="ARBA" id="ARBA00023237"/>
    </source>
</evidence>
<keyword evidence="3" id="KW-0732">Signal</keyword>
<evidence type="ECO:0000313" key="6">
    <source>
        <dbReference type="EMBL" id="SFR36909.1"/>
    </source>
</evidence>
<dbReference type="CDD" id="cd01009">
    <property type="entry name" value="PBP2_YfhD_N"/>
    <property type="match status" value="1"/>
</dbReference>
<evidence type="ECO:0000256" key="2">
    <source>
        <dbReference type="ARBA" id="ARBA00007734"/>
    </source>
</evidence>
<dbReference type="InterPro" id="IPR023346">
    <property type="entry name" value="Lysozyme-like_dom_sf"/>
</dbReference>
<dbReference type="Gene3D" id="3.40.190.10">
    <property type="entry name" value="Periplasmic binding protein-like II"/>
    <property type="match status" value="2"/>
</dbReference>
<dbReference type="PANTHER" id="PTHR35936">
    <property type="entry name" value="MEMBRANE-BOUND LYTIC MUREIN TRANSGLYCOSYLASE F"/>
    <property type="match status" value="1"/>
</dbReference>
<evidence type="ECO:0000256" key="3">
    <source>
        <dbReference type="ARBA" id="ARBA00022729"/>
    </source>
</evidence>
<dbReference type="SMART" id="SM00062">
    <property type="entry name" value="PBPb"/>
    <property type="match status" value="1"/>
</dbReference>
<gene>
    <name evidence="6" type="ORF">SAMN04490243_1202</name>
</gene>
<dbReference type="SUPFAM" id="SSF53850">
    <property type="entry name" value="Periplasmic binding protein-like II"/>
    <property type="match status" value="1"/>
</dbReference>
<dbReference type="InterPro" id="IPR001638">
    <property type="entry name" value="Solute-binding_3/MltF_N"/>
</dbReference>
<evidence type="ECO:0000256" key="1">
    <source>
        <dbReference type="ARBA" id="ARBA00004339"/>
    </source>
</evidence>
<dbReference type="OrthoDB" id="9815002at2"/>
<comment type="similarity">
    <text evidence="2">Belongs to the transglycosylase Slt family.</text>
</comment>
<dbReference type="SUPFAM" id="SSF53955">
    <property type="entry name" value="Lysozyme-like"/>
    <property type="match status" value="1"/>
</dbReference>
<comment type="subcellular location">
    <subcellularLocation>
        <location evidence="1">Cell outer membrane</location>
        <topology evidence="1">Peripheral membrane protein</topology>
    </subcellularLocation>
</comment>
<evidence type="ECO:0000259" key="5">
    <source>
        <dbReference type="SMART" id="SM00062"/>
    </source>
</evidence>
<dbReference type="Gene3D" id="1.10.530.10">
    <property type="match status" value="1"/>
</dbReference>